<protein>
    <submittedName>
        <fullName evidence="1">Polyketide cyclase</fullName>
    </submittedName>
</protein>
<dbReference type="Gene3D" id="3.30.530.20">
    <property type="match status" value="1"/>
</dbReference>
<dbReference type="AlphaFoldDB" id="A0A940X6Y8"/>
<evidence type="ECO:0000313" key="2">
    <source>
        <dbReference type="Proteomes" id="UP000673447"/>
    </source>
</evidence>
<reference evidence="1" key="2">
    <citation type="submission" date="2021-03" db="EMBL/GenBank/DDBJ databases">
        <authorList>
            <person name="Cao W."/>
        </authorList>
    </citation>
    <scope>NUCLEOTIDE SEQUENCE</scope>
    <source>
        <strain evidence="1">110414</strain>
    </source>
</reference>
<sequence>MTRLLEFLIALGLVLALFLIVGFVLPSERRLSESVETNRKMTIVYDTLNNVRRMKDWNQLLPAKSPSVKYSGGGENHEGVGARVDFDTPEFGKGHWEITGSERPAQGAGGQVVFSIVDKKLGSEKTTTFKLEPTGKNNRNVKITQIYDVKYQWWNLVGRYAGMYVSRQVGDAMKTSLGKLTNLLATVPNSDYREEGSKLVGLKVVDVPAEDLLVVNAGNIDLNNDAIKASIKSNQEWIKRVMEANGLTAAGPVRIITTDMGADKYAFDVAQPVSKAGVEPGTLTATISGGAPVKVVNTKPHRAATGNFTGYMSGLNAARDALRAWATTYGYEVTDRPYETWNSGTDAPFTSMDSKYDIYWAVK</sequence>
<organism evidence="1 2">
    <name type="scientific">Pseudoxanthomonas helianthi</name>
    <dbReference type="NCBI Taxonomy" id="1453541"/>
    <lineage>
        <taxon>Bacteria</taxon>
        <taxon>Pseudomonadati</taxon>
        <taxon>Pseudomonadota</taxon>
        <taxon>Gammaproteobacteria</taxon>
        <taxon>Lysobacterales</taxon>
        <taxon>Lysobacteraceae</taxon>
        <taxon>Pseudoxanthomonas</taxon>
    </lineage>
</organism>
<dbReference type="EMBL" id="JAGKTC010000004">
    <property type="protein sequence ID" value="MBP3985927.1"/>
    <property type="molecule type" value="Genomic_DNA"/>
</dbReference>
<dbReference type="InterPro" id="IPR023393">
    <property type="entry name" value="START-like_dom_sf"/>
</dbReference>
<dbReference type="Proteomes" id="UP000673447">
    <property type="component" value="Unassembled WGS sequence"/>
</dbReference>
<dbReference type="RefSeq" id="WP_210537832.1">
    <property type="nucleotide sequence ID" value="NZ_JAGKTC010000004.1"/>
</dbReference>
<comment type="caution">
    <text evidence="1">The sequence shown here is derived from an EMBL/GenBank/DDBJ whole genome shotgun (WGS) entry which is preliminary data.</text>
</comment>
<gene>
    <name evidence="1" type="ORF">J5837_16090</name>
</gene>
<dbReference type="SUPFAM" id="SSF55961">
    <property type="entry name" value="Bet v1-like"/>
    <property type="match status" value="1"/>
</dbReference>
<proteinExistence type="predicted"/>
<dbReference type="Gene3D" id="3.20.80.10">
    <property type="entry name" value="Regulatory factor, effector binding domain"/>
    <property type="match status" value="1"/>
</dbReference>
<keyword evidence="2" id="KW-1185">Reference proteome</keyword>
<dbReference type="InterPro" id="IPR011256">
    <property type="entry name" value="Reg_factor_effector_dom_sf"/>
</dbReference>
<reference evidence="1" key="1">
    <citation type="journal article" date="2016" name="Int. J. Syst. Evol. Microbiol.">
        <title>Pseudoxanthomonas helianthi sp. nov., isolated from roots of Jerusalem artichoke (Helianthus tuberosus).</title>
        <authorList>
            <person name="Kittiwongwattana C."/>
            <person name="Thawai C."/>
        </authorList>
    </citation>
    <scope>NUCLEOTIDE SEQUENCE</scope>
    <source>
        <strain evidence="1">110414</strain>
    </source>
</reference>
<evidence type="ECO:0000313" key="1">
    <source>
        <dbReference type="EMBL" id="MBP3985927.1"/>
    </source>
</evidence>
<accession>A0A940X6Y8</accession>
<name>A0A940X6Y8_9GAMM</name>